<feature type="domain" description="Mannitol dehydrogenase N-terminal" evidence="8">
    <location>
        <begin position="3"/>
        <end position="198"/>
    </location>
</feature>
<dbReference type="SUPFAM" id="SSF51735">
    <property type="entry name" value="NAD(P)-binding Rossmann-fold domains"/>
    <property type="match status" value="1"/>
</dbReference>
<dbReference type="GO" id="GO:0019592">
    <property type="term" value="P:mannitol catabolic process"/>
    <property type="evidence" value="ECO:0007669"/>
    <property type="project" value="TreeGrafter"/>
</dbReference>
<dbReference type="AlphaFoldDB" id="A0A1R4IB00"/>
<reference evidence="10 11" key="1">
    <citation type="submission" date="2017-02" db="EMBL/GenBank/DDBJ databases">
        <authorList>
            <person name="Peterson S.W."/>
        </authorList>
    </citation>
    <scope>NUCLEOTIDE SEQUENCE [LARGE SCALE GENOMIC DNA]</scope>
    <source>
        <strain evidence="10 11">42ea</strain>
    </source>
</reference>
<protein>
    <recommendedName>
        <fullName evidence="3 7">Mannitol-1-phosphate 5-dehydrogenase</fullName>
        <ecNumber evidence="2 7">1.1.1.17</ecNumber>
    </recommendedName>
</protein>
<accession>A0A1R4IB00</accession>
<dbReference type="GO" id="GO:0005829">
    <property type="term" value="C:cytosol"/>
    <property type="evidence" value="ECO:0007669"/>
    <property type="project" value="TreeGrafter"/>
</dbReference>
<evidence type="ECO:0000256" key="3">
    <source>
        <dbReference type="ARBA" id="ARBA00016219"/>
    </source>
</evidence>
<dbReference type="EC" id="1.1.1.17" evidence="2 7"/>
<feature type="domain" description="Mannitol dehydrogenase C-terminal" evidence="9">
    <location>
        <begin position="205"/>
        <end position="381"/>
    </location>
</feature>
<dbReference type="PROSITE" id="PS00974">
    <property type="entry name" value="MANNITOL_DHGENASE"/>
    <property type="match status" value="1"/>
</dbReference>
<dbReference type="InterPro" id="IPR000669">
    <property type="entry name" value="Mannitol_DH"/>
</dbReference>
<dbReference type="Gene3D" id="1.10.1040.10">
    <property type="entry name" value="N-(1-d-carboxylethyl)-l-norvaline Dehydrogenase, domain 2"/>
    <property type="match status" value="1"/>
</dbReference>
<dbReference type="RefSeq" id="WP_087056877.1">
    <property type="nucleotide sequence ID" value="NZ_FUKW01000005.1"/>
</dbReference>
<proteinExistence type="inferred from homology"/>
<dbReference type="InterPro" id="IPR036291">
    <property type="entry name" value="NAD(P)-bd_dom_sf"/>
</dbReference>
<dbReference type="InterPro" id="IPR013118">
    <property type="entry name" value="Mannitol_DH_C"/>
</dbReference>
<dbReference type="Proteomes" id="UP000195611">
    <property type="component" value="Unassembled WGS sequence"/>
</dbReference>
<evidence type="ECO:0000259" key="8">
    <source>
        <dbReference type="Pfam" id="PF01232"/>
    </source>
</evidence>
<evidence type="ECO:0000313" key="10">
    <source>
        <dbReference type="EMBL" id="SJN16970.1"/>
    </source>
</evidence>
<gene>
    <name evidence="7" type="primary">mtlD</name>
    <name evidence="10" type="ORF">FM115_00275</name>
</gene>
<organism evidence="10 11">
    <name type="scientific">Marinilactibacillus psychrotolerans 42ea</name>
    <dbReference type="NCBI Taxonomy" id="1255609"/>
    <lineage>
        <taxon>Bacteria</taxon>
        <taxon>Bacillati</taxon>
        <taxon>Bacillota</taxon>
        <taxon>Bacilli</taxon>
        <taxon>Lactobacillales</taxon>
        <taxon>Carnobacteriaceae</taxon>
        <taxon>Marinilactibacillus</taxon>
    </lineage>
</organism>
<evidence type="ECO:0000256" key="7">
    <source>
        <dbReference type="HAMAP-Rule" id="MF_00196"/>
    </source>
</evidence>
<dbReference type="InterPro" id="IPR013328">
    <property type="entry name" value="6PGD_dom2"/>
</dbReference>
<dbReference type="NCBIfam" id="NF002646">
    <property type="entry name" value="PRK02318.1-2"/>
    <property type="match status" value="1"/>
</dbReference>
<dbReference type="Pfam" id="PF08125">
    <property type="entry name" value="Mannitol_dh_C"/>
    <property type="match status" value="1"/>
</dbReference>
<keyword evidence="5 7" id="KW-0520">NAD</keyword>
<evidence type="ECO:0000256" key="5">
    <source>
        <dbReference type="ARBA" id="ARBA00023027"/>
    </source>
</evidence>
<dbReference type="Gene3D" id="3.40.50.720">
    <property type="entry name" value="NAD(P)-binding Rossmann-like Domain"/>
    <property type="match status" value="1"/>
</dbReference>
<dbReference type="InterPro" id="IPR023027">
    <property type="entry name" value="Mannitol_DH_CS"/>
</dbReference>
<feature type="binding site" evidence="7">
    <location>
        <begin position="3"/>
        <end position="14"/>
    </location>
    <ligand>
        <name>NAD(+)</name>
        <dbReference type="ChEBI" id="CHEBI:57540"/>
    </ligand>
</feature>
<evidence type="ECO:0000256" key="2">
    <source>
        <dbReference type="ARBA" id="ARBA00012939"/>
    </source>
</evidence>
<dbReference type="PANTHER" id="PTHR30524:SF0">
    <property type="entry name" value="ALTRONATE OXIDOREDUCTASE-RELATED"/>
    <property type="match status" value="1"/>
</dbReference>
<dbReference type="Pfam" id="PF01232">
    <property type="entry name" value="Mannitol_dh"/>
    <property type="match status" value="1"/>
</dbReference>
<evidence type="ECO:0000313" key="11">
    <source>
        <dbReference type="Proteomes" id="UP000195611"/>
    </source>
</evidence>
<dbReference type="EMBL" id="FUKW01000005">
    <property type="protein sequence ID" value="SJN16970.1"/>
    <property type="molecule type" value="Genomic_DNA"/>
</dbReference>
<evidence type="ECO:0000256" key="4">
    <source>
        <dbReference type="ARBA" id="ARBA00023002"/>
    </source>
</evidence>
<dbReference type="PRINTS" id="PR00084">
    <property type="entry name" value="MTLDHDRGNASE"/>
</dbReference>
<dbReference type="InterPro" id="IPR023028">
    <property type="entry name" value="Mannitol_1_phos_5_DH"/>
</dbReference>
<evidence type="ECO:0000259" key="9">
    <source>
        <dbReference type="Pfam" id="PF08125"/>
    </source>
</evidence>
<name>A0A1R4IB00_9LACT</name>
<evidence type="ECO:0000256" key="6">
    <source>
        <dbReference type="ARBA" id="ARBA00048615"/>
    </source>
</evidence>
<evidence type="ECO:0000256" key="1">
    <source>
        <dbReference type="ARBA" id="ARBA00006541"/>
    </source>
</evidence>
<dbReference type="SUPFAM" id="SSF48179">
    <property type="entry name" value="6-phosphogluconate dehydrogenase C-terminal domain-like"/>
    <property type="match status" value="1"/>
</dbReference>
<dbReference type="GO" id="GO:0008926">
    <property type="term" value="F:mannitol-1-phosphate 5-dehydrogenase activity"/>
    <property type="evidence" value="ECO:0007669"/>
    <property type="project" value="UniProtKB-UniRule"/>
</dbReference>
<dbReference type="InterPro" id="IPR008927">
    <property type="entry name" value="6-PGluconate_DH-like_C_sf"/>
</dbReference>
<sequence>MLTVHFGAGNIGRGFIGEVLNQNHSKIAFVDVNEQVINALNKENKYTIEEASDEGTLIEVDNVYGINNAKNPTEVIEAIAEAELITTAIGPNILPLIAPLIAQGIQKRKELQNETPIDIIACENMIGGSSFLKQEVMSHIKDETVAEYLEQYVGFPDAAVDRIVPQQTHEDPLKVTVEPYKEWVISLQGMKNTELKLKQVHYVEDLAPFIERKLFTVNTGHATVAYNGAFAGYQTIDESLKDDKVLKEVKSVLQETGALLIDKWGFDEKTHTAYIEKILSRFQNPKLSDDVTRVGRTPIRKLGYDERFIRPIREAYERGLSVNALIATVAKALRYNDLNDSESVELQNMLNEKSVSYVVQEVTQLNNKDIQKRIVDKYEEISK</sequence>
<dbReference type="NCBIfam" id="NF002652">
    <property type="entry name" value="PRK02318.2-5"/>
    <property type="match status" value="1"/>
</dbReference>
<comment type="similarity">
    <text evidence="1 7">Belongs to the mannitol dehydrogenase family.</text>
</comment>
<comment type="catalytic activity">
    <reaction evidence="6 7">
        <text>D-mannitol 1-phosphate + NAD(+) = beta-D-fructose 6-phosphate + NADH + H(+)</text>
        <dbReference type="Rhea" id="RHEA:19661"/>
        <dbReference type="ChEBI" id="CHEBI:15378"/>
        <dbReference type="ChEBI" id="CHEBI:57540"/>
        <dbReference type="ChEBI" id="CHEBI:57634"/>
        <dbReference type="ChEBI" id="CHEBI:57945"/>
        <dbReference type="ChEBI" id="CHEBI:61381"/>
        <dbReference type="EC" id="1.1.1.17"/>
    </reaction>
</comment>
<dbReference type="PANTHER" id="PTHR30524">
    <property type="entry name" value="MANNITOL-1-PHOSPHATE 5-DEHYDROGENASE"/>
    <property type="match status" value="1"/>
</dbReference>
<dbReference type="NCBIfam" id="NF002647">
    <property type="entry name" value="PRK02318.1-3"/>
    <property type="match status" value="1"/>
</dbReference>
<keyword evidence="4 7" id="KW-0560">Oxidoreductase</keyword>
<dbReference type="InterPro" id="IPR013131">
    <property type="entry name" value="Mannitol_DH_N"/>
</dbReference>
<dbReference type="HAMAP" id="MF_00196">
    <property type="entry name" value="Mannitol_dehydrog"/>
    <property type="match status" value="1"/>
</dbReference>